<dbReference type="Gramene" id="Mp6g15510.1">
    <property type="protein sequence ID" value="Mp6g15510.1.cds1"/>
    <property type="gene ID" value="Mp6g15510"/>
</dbReference>
<evidence type="ECO:0008006" key="4">
    <source>
        <dbReference type="Google" id="ProtNLM"/>
    </source>
</evidence>
<sequence length="215" mass="23638">MGSVIGKIDVEVPKHRVIEKGENYEIREYPECLAAEVTYDPTTLKQGRDGGFMILAGYIGAVGKPNNTKVSDQGVVEGEKIAMTAPVITQETQGEPEKIAMTAPVITQETQAGEADQQKKLVTMQFLLPAQYRMDNVPKPTDDRVSVKEVPARKYGVLTFSGVADDTLSQQMLGKLTSALQEKGYKITGPHILARYNPPWTLGFLRTNEVMLPVE</sequence>
<reference evidence="3" key="1">
    <citation type="journal article" date="2017" name="Cell">
        <title>Insights into land plant evolution garnered from the Marchantia polymorpha genome.</title>
        <authorList>
            <person name="Bowman J.L."/>
            <person name="Kohchi T."/>
            <person name="Yamato K.T."/>
            <person name="Jenkins J."/>
            <person name="Shu S."/>
            <person name="Ishizaki K."/>
            <person name="Yamaoka S."/>
            <person name="Nishihama R."/>
            <person name="Nakamura Y."/>
            <person name="Berger F."/>
            <person name="Adam C."/>
            <person name="Aki S.S."/>
            <person name="Althoff F."/>
            <person name="Araki T."/>
            <person name="Arteaga-Vazquez M.A."/>
            <person name="Balasubrmanian S."/>
            <person name="Barry K."/>
            <person name="Bauer D."/>
            <person name="Boehm C.R."/>
            <person name="Briginshaw L."/>
            <person name="Caballero-Perez J."/>
            <person name="Catarino B."/>
            <person name="Chen F."/>
            <person name="Chiyoda S."/>
            <person name="Chovatia M."/>
            <person name="Davies K.M."/>
            <person name="Delmans M."/>
            <person name="Demura T."/>
            <person name="Dierschke T."/>
            <person name="Dolan L."/>
            <person name="Dorantes-Acosta A.E."/>
            <person name="Eklund D.M."/>
            <person name="Florent S.N."/>
            <person name="Flores-Sandoval E."/>
            <person name="Fujiyama A."/>
            <person name="Fukuzawa H."/>
            <person name="Galik B."/>
            <person name="Grimanelli D."/>
            <person name="Grimwood J."/>
            <person name="Grossniklaus U."/>
            <person name="Hamada T."/>
            <person name="Haseloff J."/>
            <person name="Hetherington A.J."/>
            <person name="Higo A."/>
            <person name="Hirakawa Y."/>
            <person name="Hundley H.N."/>
            <person name="Ikeda Y."/>
            <person name="Inoue K."/>
            <person name="Inoue S.I."/>
            <person name="Ishida S."/>
            <person name="Jia Q."/>
            <person name="Kakita M."/>
            <person name="Kanazawa T."/>
            <person name="Kawai Y."/>
            <person name="Kawashima T."/>
            <person name="Kennedy M."/>
            <person name="Kinose K."/>
            <person name="Kinoshita T."/>
            <person name="Kohara Y."/>
            <person name="Koide E."/>
            <person name="Komatsu K."/>
            <person name="Kopischke S."/>
            <person name="Kubo M."/>
            <person name="Kyozuka J."/>
            <person name="Lagercrantz U."/>
            <person name="Lin S.S."/>
            <person name="Lindquist E."/>
            <person name="Lipzen A.M."/>
            <person name="Lu C.W."/>
            <person name="De Luna E."/>
            <person name="Martienssen R.A."/>
            <person name="Minamino N."/>
            <person name="Mizutani M."/>
            <person name="Mizutani M."/>
            <person name="Mochizuki N."/>
            <person name="Monte I."/>
            <person name="Mosher R."/>
            <person name="Nagasaki H."/>
            <person name="Nakagami H."/>
            <person name="Naramoto S."/>
            <person name="Nishitani K."/>
            <person name="Ohtani M."/>
            <person name="Okamoto T."/>
            <person name="Okumura M."/>
            <person name="Phillips J."/>
            <person name="Pollak B."/>
            <person name="Reinders A."/>
            <person name="Rovekamp M."/>
            <person name="Sano R."/>
            <person name="Sawa S."/>
            <person name="Schmid M.W."/>
            <person name="Shirakawa M."/>
            <person name="Solano R."/>
            <person name="Spunde A."/>
            <person name="Suetsugu N."/>
            <person name="Sugano S."/>
            <person name="Sugiyama A."/>
            <person name="Sun R."/>
            <person name="Suzuki Y."/>
            <person name="Takenaka M."/>
            <person name="Takezawa D."/>
            <person name="Tomogane H."/>
            <person name="Tsuzuki M."/>
            <person name="Ueda T."/>
            <person name="Umeda M."/>
            <person name="Ward J.M."/>
            <person name="Watanabe Y."/>
            <person name="Yazaki K."/>
            <person name="Yokoyama R."/>
            <person name="Yoshitake Y."/>
            <person name="Yotsui I."/>
            <person name="Zachgo S."/>
            <person name="Schmutz J."/>
        </authorList>
    </citation>
    <scope>NUCLEOTIDE SEQUENCE [LARGE SCALE GENOMIC DNA]</scope>
    <source>
        <strain evidence="3">Tak-1</strain>
    </source>
</reference>
<dbReference type="InterPro" id="IPR011256">
    <property type="entry name" value="Reg_factor_effector_dom_sf"/>
</dbReference>
<comment type="similarity">
    <text evidence="1">Belongs to the HEBP family.</text>
</comment>
<dbReference type="InterPro" id="IPR006917">
    <property type="entry name" value="SOUL_heme-bd"/>
</dbReference>
<dbReference type="Proteomes" id="UP000244005">
    <property type="component" value="Unassembled WGS sequence"/>
</dbReference>
<dbReference type="OMA" id="MPSKWSM"/>
<gene>
    <name evidence="2" type="ORF">MARPO_0056s0063</name>
</gene>
<proteinExistence type="inferred from homology"/>
<keyword evidence="3" id="KW-1185">Reference proteome</keyword>
<accession>A0A2R6WUR6</accession>
<dbReference type="OrthoDB" id="6424451at2759"/>
<name>A0A2R6WUR6_MARPO</name>
<dbReference type="GO" id="GO:0020037">
    <property type="term" value="F:heme binding"/>
    <property type="evidence" value="ECO:0007669"/>
    <property type="project" value="EnsemblPlants"/>
</dbReference>
<dbReference type="SUPFAM" id="SSF55136">
    <property type="entry name" value="Probable bacterial effector-binding domain"/>
    <property type="match status" value="2"/>
</dbReference>
<dbReference type="EMBL" id="KZ772728">
    <property type="protein sequence ID" value="PTQ37601.1"/>
    <property type="molecule type" value="Genomic_DNA"/>
</dbReference>
<dbReference type="Pfam" id="PF04832">
    <property type="entry name" value="SOUL"/>
    <property type="match status" value="2"/>
</dbReference>
<organism evidence="2 3">
    <name type="scientific">Marchantia polymorpha</name>
    <name type="common">Common liverwort</name>
    <name type="synonym">Marchantia aquatica</name>
    <dbReference type="NCBI Taxonomy" id="3197"/>
    <lineage>
        <taxon>Eukaryota</taxon>
        <taxon>Viridiplantae</taxon>
        <taxon>Streptophyta</taxon>
        <taxon>Embryophyta</taxon>
        <taxon>Marchantiophyta</taxon>
        <taxon>Marchantiopsida</taxon>
        <taxon>Marchantiidae</taxon>
        <taxon>Marchantiales</taxon>
        <taxon>Marchantiaceae</taxon>
        <taxon>Marchantia</taxon>
    </lineage>
</organism>
<dbReference type="AlphaFoldDB" id="A0A2R6WUR6"/>
<dbReference type="FunFam" id="3.20.80.10:FF:000013">
    <property type="entry name" value="Soul heme-binding family protein"/>
    <property type="match status" value="1"/>
</dbReference>
<dbReference type="Gene3D" id="3.20.80.10">
    <property type="entry name" value="Regulatory factor, effector binding domain"/>
    <property type="match status" value="2"/>
</dbReference>
<evidence type="ECO:0000313" key="2">
    <source>
        <dbReference type="EMBL" id="PTQ37601.1"/>
    </source>
</evidence>
<evidence type="ECO:0000313" key="3">
    <source>
        <dbReference type="Proteomes" id="UP000244005"/>
    </source>
</evidence>
<protein>
    <recommendedName>
        <fullName evidence="4">SOUL heme-binding protein</fullName>
    </recommendedName>
</protein>
<dbReference type="PANTHER" id="PTHR11220:SF58">
    <property type="entry name" value="SOUL HEME-BINDING FAMILY PROTEIN"/>
    <property type="match status" value="1"/>
</dbReference>
<evidence type="ECO:0000256" key="1">
    <source>
        <dbReference type="ARBA" id="ARBA00009817"/>
    </source>
</evidence>
<dbReference type="FunFam" id="3.20.80.10:FF:000010">
    <property type="entry name" value="SOUL heme-binding family protein"/>
    <property type="match status" value="1"/>
</dbReference>
<dbReference type="PANTHER" id="PTHR11220">
    <property type="entry name" value="HEME-BINDING PROTEIN-RELATED"/>
    <property type="match status" value="1"/>
</dbReference>
<dbReference type="GO" id="GO:0010017">
    <property type="term" value="P:red or far-red light signaling pathway"/>
    <property type="evidence" value="ECO:0007669"/>
    <property type="project" value="EnsemblPlants"/>
</dbReference>